<keyword evidence="1" id="KW-1133">Transmembrane helix</keyword>
<keyword evidence="1" id="KW-0812">Transmembrane</keyword>
<feature type="transmembrane region" description="Helical" evidence="1">
    <location>
        <begin position="15"/>
        <end position="33"/>
    </location>
</feature>
<sequence length="37" mass="4467">MKIQGSYYLYSENCLLKLSFITMIILTFFKKILINKF</sequence>
<dbReference type="HOGENOM" id="CLU_3349479_0_0_6"/>
<reference evidence="2 3" key="2">
    <citation type="journal article" date="2014" name="Curr. Biol.">
        <title>Symbiont-Supplemented Maternal Investment Underpinning Host's Ecological Adaptation.</title>
        <authorList>
            <person name="Kaiwa N."/>
            <person name="Hosokawa T."/>
            <person name="Nikoh N."/>
            <person name="Tanahashi M."/>
            <person name="Moriyama M."/>
            <person name="Meng X.Y."/>
            <person name="Maeda T."/>
            <person name="Yamaguchi K."/>
            <person name="Shigenobu S."/>
            <person name="Ito M."/>
            <person name="Fukatsu T."/>
        </authorList>
    </citation>
    <scope>NUCLEOTIDE SEQUENCE [LARGE SCALE GENOMIC DNA]</scope>
    <source>
        <strain evidence="2 3">UwTKB</strain>
    </source>
</reference>
<accession>A0A090APV4</accession>
<dbReference type="KEGG" id="sbw:TGUWTKB_0470"/>
<reference evidence="3" key="1">
    <citation type="submission" date="2013-11" db="EMBL/GenBank/DDBJ databases">
        <title>Symbiont-containing voluminous jelly as an extraordinary maternal gift for overwintering insect nymphs.</title>
        <authorList>
            <person name="Kaiwa N."/>
            <person name="Hosokawa T."/>
            <person name="Nikoh N."/>
            <person name="Meng X.Y."/>
            <person name="Tanahashi M."/>
            <person name="Moriyama M."/>
            <person name="Maeda T."/>
            <person name="Yamaguchi K."/>
            <person name="Shigenobu S."/>
            <person name="Ito M."/>
            <person name="Fukatsu T."/>
        </authorList>
    </citation>
    <scope>NUCLEOTIDE SEQUENCE [LARGE SCALE GENOMIC DNA]</scope>
    <source>
        <strain evidence="3">UwTKB</strain>
    </source>
</reference>
<dbReference type="AlphaFoldDB" id="A0A090APV4"/>
<dbReference type="EMBL" id="AP014521">
    <property type="protein sequence ID" value="BAP58307.1"/>
    <property type="molecule type" value="Genomic_DNA"/>
</dbReference>
<organism evidence="2 3">
    <name type="scientific">Candidatus Tachikawaea gelatinosa</name>
    <dbReference type="NCBI Taxonomy" id="1410383"/>
    <lineage>
        <taxon>Bacteria</taxon>
        <taxon>Pseudomonadati</taxon>
        <taxon>Pseudomonadota</taxon>
        <taxon>Gammaproteobacteria</taxon>
        <taxon>Enterobacterales</taxon>
        <taxon>Enterobacteriaceae</taxon>
        <taxon>Candidatus Tachikawaea</taxon>
    </lineage>
</organism>
<evidence type="ECO:0000256" key="1">
    <source>
        <dbReference type="SAM" id="Phobius"/>
    </source>
</evidence>
<keyword evidence="3" id="KW-1185">Reference proteome</keyword>
<proteinExistence type="predicted"/>
<gene>
    <name evidence="2" type="ORF">TGUWTKB_0470</name>
</gene>
<protein>
    <submittedName>
        <fullName evidence="2">Uncharacterized protein</fullName>
    </submittedName>
</protein>
<name>A0A090APV4_9ENTR</name>
<dbReference type="Proteomes" id="UP000031627">
    <property type="component" value="Chromosome"/>
</dbReference>
<evidence type="ECO:0000313" key="3">
    <source>
        <dbReference type="Proteomes" id="UP000031627"/>
    </source>
</evidence>
<keyword evidence="1" id="KW-0472">Membrane</keyword>
<evidence type="ECO:0000313" key="2">
    <source>
        <dbReference type="EMBL" id="BAP58307.1"/>
    </source>
</evidence>